<evidence type="ECO:0000313" key="2">
    <source>
        <dbReference type="Proteomes" id="UP000585681"/>
    </source>
</evidence>
<keyword evidence="2" id="KW-1185">Reference proteome</keyword>
<gene>
    <name evidence="1" type="ORF">GGR17_002886</name>
</gene>
<evidence type="ECO:0000313" key="1">
    <source>
        <dbReference type="EMBL" id="MBB4023064.1"/>
    </source>
</evidence>
<dbReference type="Proteomes" id="UP000585681">
    <property type="component" value="Unassembled WGS sequence"/>
</dbReference>
<dbReference type="RefSeq" id="WP_054539304.1">
    <property type="nucleotide sequence ID" value="NZ_JACIEQ010000004.1"/>
</dbReference>
<proteinExistence type="predicted"/>
<protein>
    <submittedName>
        <fullName evidence="1">Uncharacterized protein</fullName>
    </submittedName>
</protein>
<accession>A0A840CAI3</accession>
<reference evidence="1" key="1">
    <citation type="submission" date="2020-08" db="EMBL/GenBank/DDBJ databases">
        <title>Genomic Encyclopedia of Type Strains, Phase IV (KMG-IV): sequencing the most valuable type-strain genomes for metagenomic binning, comparative biology and taxonomic classification.</title>
        <authorList>
            <person name="Goeker M."/>
        </authorList>
    </citation>
    <scope>NUCLEOTIDE SEQUENCE [LARGE SCALE GENOMIC DNA]</scope>
    <source>
        <strain evidence="1">DSM 105040</strain>
    </source>
</reference>
<dbReference type="AlphaFoldDB" id="A0A840CAI3"/>
<name>A0A840CAI3_9RHOB</name>
<organism evidence="1 2">
    <name type="scientific">Actibacterium naphthalenivorans</name>
    <dbReference type="NCBI Taxonomy" id="1614693"/>
    <lineage>
        <taxon>Bacteria</taxon>
        <taxon>Pseudomonadati</taxon>
        <taxon>Pseudomonadota</taxon>
        <taxon>Alphaproteobacteria</taxon>
        <taxon>Rhodobacterales</taxon>
        <taxon>Roseobacteraceae</taxon>
        <taxon>Actibacterium</taxon>
    </lineage>
</organism>
<dbReference type="EMBL" id="JACIEQ010000004">
    <property type="protein sequence ID" value="MBB4023064.1"/>
    <property type="molecule type" value="Genomic_DNA"/>
</dbReference>
<comment type="caution">
    <text evidence="1">The sequence shown here is derived from an EMBL/GenBank/DDBJ whole genome shotgun (WGS) entry which is preliminary data.</text>
</comment>
<sequence>MCSLCGILGCDDHWSHAVARDGVYTRNTDRLARRAEAARRAKVANAVLAHLRLSFGDWQGRSYVLRSATGKTALFDALGHLWPEAEALSGRALDPLDPDWLDRIEAALDAERGG</sequence>